<sequence length="118" mass="14240">MKIKKYNRDDEWVFMTMENEDMLACKWLPFLSDNTMIEIELYKEQECVAKYRAFLTKRMDLHDGEFSYELQVALTKEDTHMDVGGRKTISLTEKQYFRTAKDMTLRKLAKIFYEIINE</sequence>
<comment type="caution">
    <text evidence="1">The sequence shown here is derived from an EMBL/GenBank/DDBJ whole genome shotgun (WGS) entry which is preliminary data.</text>
</comment>
<accession>A0A9X6VCW4</accession>
<proteinExistence type="predicted"/>
<protein>
    <submittedName>
        <fullName evidence="1">Uncharacterized protein</fullName>
    </submittedName>
</protein>
<reference evidence="1 2" key="1">
    <citation type="submission" date="2017-09" db="EMBL/GenBank/DDBJ databases">
        <title>Large-scale bioinformatics analysis of Bacillus genomes uncovers conserved roles of natural products in bacterial physiology.</title>
        <authorList>
            <consortium name="Agbiome Team Llc"/>
            <person name="Bleich R.M."/>
            <person name="Kirk G.J."/>
            <person name="Santa Maria K.C."/>
            <person name="Allen S.E."/>
            <person name="Farag S."/>
            <person name="Shank E.A."/>
            <person name="Bowers A."/>
        </authorList>
    </citation>
    <scope>NUCLEOTIDE SEQUENCE [LARGE SCALE GENOMIC DNA]</scope>
    <source>
        <strain evidence="1 2">AFS015413</strain>
    </source>
</reference>
<dbReference type="RefSeq" id="WP_098368984.1">
    <property type="nucleotide sequence ID" value="NZ_JARSYC010000030.1"/>
</dbReference>
<gene>
    <name evidence="1" type="ORF">CN398_10710</name>
</gene>
<dbReference type="AlphaFoldDB" id="A0A9X6VCW4"/>
<name>A0A9X6VCW4_BACTU</name>
<dbReference type="EMBL" id="NTUS01000026">
    <property type="protein sequence ID" value="PFB08176.1"/>
    <property type="molecule type" value="Genomic_DNA"/>
</dbReference>
<dbReference type="Proteomes" id="UP000220397">
    <property type="component" value="Unassembled WGS sequence"/>
</dbReference>
<organism evidence="1 2">
    <name type="scientific">Bacillus thuringiensis</name>
    <dbReference type="NCBI Taxonomy" id="1428"/>
    <lineage>
        <taxon>Bacteria</taxon>
        <taxon>Bacillati</taxon>
        <taxon>Bacillota</taxon>
        <taxon>Bacilli</taxon>
        <taxon>Bacillales</taxon>
        <taxon>Bacillaceae</taxon>
        <taxon>Bacillus</taxon>
        <taxon>Bacillus cereus group</taxon>
    </lineage>
</organism>
<evidence type="ECO:0000313" key="2">
    <source>
        <dbReference type="Proteomes" id="UP000220397"/>
    </source>
</evidence>
<evidence type="ECO:0000313" key="1">
    <source>
        <dbReference type="EMBL" id="PFB08176.1"/>
    </source>
</evidence>